<dbReference type="AlphaFoldDB" id="A0AAW1LCX4"/>
<dbReference type="InterPro" id="IPR019446">
    <property type="entry name" value="BMT5-like"/>
</dbReference>
<dbReference type="GO" id="GO:0070042">
    <property type="term" value="F:rRNA (uridine-N3-)-methyltransferase activity"/>
    <property type="evidence" value="ECO:0007669"/>
    <property type="project" value="InterPro"/>
</dbReference>
<dbReference type="GO" id="GO:0070475">
    <property type="term" value="P:rRNA base methylation"/>
    <property type="evidence" value="ECO:0007669"/>
    <property type="project" value="InterPro"/>
</dbReference>
<name>A0AAW1LCX4_SAPOF</name>
<gene>
    <name evidence="2" type="ORF">RND81_04G051000</name>
</gene>
<organism evidence="2 3">
    <name type="scientific">Saponaria officinalis</name>
    <name type="common">Common soapwort</name>
    <name type="synonym">Lychnis saponaria</name>
    <dbReference type="NCBI Taxonomy" id="3572"/>
    <lineage>
        <taxon>Eukaryota</taxon>
        <taxon>Viridiplantae</taxon>
        <taxon>Streptophyta</taxon>
        <taxon>Embryophyta</taxon>
        <taxon>Tracheophyta</taxon>
        <taxon>Spermatophyta</taxon>
        <taxon>Magnoliopsida</taxon>
        <taxon>eudicotyledons</taxon>
        <taxon>Gunneridae</taxon>
        <taxon>Pentapetalae</taxon>
        <taxon>Caryophyllales</taxon>
        <taxon>Caryophyllaceae</taxon>
        <taxon>Caryophylleae</taxon>
        <taxon>Saponaria</taxon>
    </lineage>
</organism>
<protein>
    <recommendedName>
        <fullName evidence="1">25S rRNA (uridine-N(3))-methyltransferase BMT5-like domain-containing protein</fullName>
    </recommendedName>
</protein>
<proteinExistence type="predicted"/>
<keyword evidence="3" id="KW-1185">Reference proteome</keyword>
<sequence length="281" mass="32736">MRTGDLKRIHIGLYTLTKKYKKAKSNLEALQKLGATIIHEVDATSMKLHPDLRMRRFDRIVYNFPHAGFYGKEDSLCLIRKHKGLVHGFFHNARGMLRQNGEIHVSHKTSAPFCDWNLEELASYNSLMLIETVPFKIHDYPGYNNKRGDGSRSDEPFPLGECSTFKFIHSHGHKKTFSHTSQRTSGHVHGYFDPAAPARDRFKEECGLIFDWYLNHAIDTFGFPDRWIEHNVHKALHLAYDRFVNIASGRPMIDFICFLEEINRLSISRIKWLEDILVRMH</sequence>
<feature type="domain" description="25S rRNA (uridine-N(3))-methyltransferase BMT5-like" evidence="1">
    <location>
        <begin position="15"/>
        <end position="147"/>
    </location>
</feature>
<dbReference type="PANTHER" id="PTHR11538">
    <property type="entry name" value="PHENYLALANYL-TRNA SYNTHETASE"/>
    <property type="match status" value="1"/>
</dbReference>
<dbReference type="InterPro" id="IPR029063">
    <property type="entry name" value="SAM-dependent_MTases_sf"/>
</dbReference>
<evidence type="ECO:0000259" key="1">
    <source>
        <dbReference type="Pfam" id="PF10354"/>
    </source>
</evidence>
<evidence type="ECO:0000313" key="2">
    <source>
        <dbReference type="EMBL" id="KAK9733203.1"/>
    </source>
</evidence>
<dbReference type="SUPFAM" id="SSF53335">
    <property type="entry name" value="S-adenosyl-L-methionine-dependent methyltransferases"/>
    <property type="match status" value="1"/>
</dbReference>
<dbReference type="Proteomes" id="UP001443914">
    <property type="component" value="Unassembled WGS sequence"/>
</dbReference>
<accession>A0AAW1LCX4</accession>
<reference evidence="2" key="1">
    <citation type="submission" date="2024-03" db="EMBL/GenBank/DDBJ databases">
        <title>WGS assembly of Saponaria officinalis var. Norfolk2.</title>
        <authorList>
            <person name="Jenkins J."/>
            <person name="Shu S."/>
            <person name="Grimwood J."/>
            <person name="Barry K."/>
            <person name="Goodstein D."/>
            <person name="Schmutz J."/>
            <person name="Leebens-Mack J."/>
            <person name="Osbourn A."/>
        </authorList>
    </citation>
    <scope>NUCLEOTIDE SEQUENCE [LARGE SCALE GENOMIC DNA]</scope>
    <source>
        <strain evidence="2">JIC</strain>
    </source>
</reference>
<comment type="caution">
    <text evidence="2">The sequence shown here is derived from an EMBL/GenBank/DDBJ whole genome shotgun (WGS) entry which is preliminary data.</text>
</comment>
<dbReference type="EMBL" id="JBDFQZ010000004">
    <property type="protein sequence ID" value="KAK9733203.1"/>
    <property type="molecule type" value="Genomic_DNA"/>
</dbReference>
<evidence type="ECO:0000313" key="3">
    <source>
        <dbReference type="Proteomes" id="UP001443914"/>
    </source>
</evidence>
<dbReference type="GO" id="GO:0005737">
    <property type="term" value="C:cytoplasm"/>
    <property type="evidence" value="ECO:0007669"/>
    <property type="project" value="TreeGrafter"/>
</dbReference>
<dbReference type="PANTHER" id="PTHR11538:SF26">
    <property type="entry name" value="FERREDOXIN-FOLD ANTICODON-BINDING DOMAIN-CONTAINING PROTEIN 1"/>
    <property type="match status" value="1"/>
</dbReference>
<dbReference type="Pfam" id="PF10354">
    <property type="entry name" value="BMT5-like"/>
    <property type="match status" value="1"/>
</dbReference>